<keyword evidence="4" id="KW-1185">Reference proteome</keyword>
<accession>A0AAD7DGP4</accession>
<feature type="transmembrane region" description="Helical" evidence="2">
    <location>
        <begin position="388"/>
        <end position="407"/>
    </location>
</feature>
<organism evidence="3 4">
    <name type="scientific">Mycena rosella</name>
    <name type="common">Pink bonnet</name>
    <name type="synonym">Agaricus rosellus</name>
    <dbReference type="NCBI Taxonomy" id="1033263"/>
    <lineage>
        <taxon>Eukaryota</taxon>
        <taxon>Fungi</taxon>
        <taxon>Dikarya</taxon>
        <taxon>Basidiomycota</taxon>
        <taxon>Agaricomycotina</taxon>
        <taxon>Agaricomycetes</taxon>
        <taxon>Agaricomycetidae</taxon>
        <taxon>Agaricales</taxon>
        <taxon>Marasmiineae</taxon>
        <taxon>Mycenaceae</taxon>
        <taxon>Mycena</taxon>
    </lineage>
</organism>
<dbReference type="Proteomes" id="UP001221757">
    <property type="component" value="Unassembled WGS sequence"/>
</dbReference>
<dbReference type="AlphaFoldDB" id="A0AAD7DGP4"/>
<comment type="caution">
    <text evidence="3">The sequence shown here is derived from an EMBL/GenBank/DDBJ whole genome shotgun (WGS) entry which is preliminary data.</text>
</comment>
<keyword evidence="2" id="KW-0472">Membrane</keyword>
<proteinExistence type="predicted"/>
<evidence type="ECO:0000256" key="1">
    <source>
        <dbReference type="SAM" id="MobiDB-lite"/>
    </source>
</evidence>
<keyword evidence="2" id="KW-1133">Transmembrane helix</keyword>
<feature type="non-terminal residue" evidence="3">
    <location>
        <position position="416"/>
    </location>
</feature>
<feature type="region of interest" description="Disordered" evidence="1">
    <location>
        <begin position="202"/>
        <end position="258"/>
    </location>
</feature>
<protein>
    <submittedName>
        <fullName evidence="3">Uncharacterized protein</fullName>
    </submittedName>
</protein>
<keyword evidence="2" id="KW-0812">Transmembrane</keyword>
<feature type="transmembrane region" description="Helical" evidence="2">
    <location>
        <begin position="302"/>
        <end position="321"/>
    </location>
</feature>
<reference evidence="3" key="1">
    <citation type="submission" date="2023-03" db="EMBL/GenBank/DDBJ databases">
        <title>Massive genome expansion in bonnet fungi (Mycena s.s.) driven by repeated elements and novel gene families across ecological guilds.</title>
        <authorList>
            <consortium name="Lawrence Berkeley National Laboratory"/>
            <person name="Harder C.B."/>
            <person name="Miyauchi S."/>
            <person name="Viragh M."/>
            <person name="Kuo A."/>
            <person name="Thoen E."/>
            <person name="Andreopoulos B."/>
            <person name="Lu D."/>
            <person name="Skrede I."/>
            <person name="Drula E."/>
            <person name="Henrissat B."/>
            <person name="Morin E."/>
            <person name="Kohler A."/>
            <person name="Barry K."/>
            <person name="LaButti K."/>
            <person name="Morin E."/>
            <person name="Salamov A."/>
            <person name="Lipzen A."/>
            <person name="Mereny Z."/>
            <person name="Hegedus B."/>
            <person name="Baldrian P."/>
            <person name="Stursova M."/>
            <person name="Weitz H."/>
            <person name="Taylor A."/>
            <person name="Grigoriev I.V."/>
            <person name="Nagy L.G."/>
            <person name="Martin F."/>
            <person name="Kauserud H."/>
        </authorList>
    </citation>
    <scope>NUCLEOTIDE SEQUENCE</scope>
    <source>
        <strain evidence="3">CBHHK067</strain>
    </source>
</reference>
<evidence type="ECO:0000313" key="3">
    <source>
        <dbReference type="EMBL" id="KAJ7690842.1"/>
    </source>
</evidence>
<sequence>MLVNCQRTHHIHAHVYEERNRVASAHGDPCDRRLSIQLTRWFPREPNPSICHSFFISAWLRYRLGLKRWAFKWHYFQENFPETSQENVDGVGRDEICARLTWLEGDLNRIVERAHGLQENTTDYEILAGVAFVANLIENCQPDLISVLTGSNANATLTEQTSPELGFLVGQQLKTVANTHMFALRCINEIITMKQTLAARSKLQNSRTSSETESRSSHSATSPAAPAVETSETNAKSGRSTHFHSIGRDSPVAETGPTAQSELMTLRSALPDLRNPHGIPNVNARDAPGTLVSSANSHMKNLTALLGIAFFGASITWSTIFSGTRGNLVLISWAACLFIVGAVAAVAASMLVISDEDIVAAYPPVRWTLRILPLLNEDLDVRGGGGGGGGYAISVSTVFFIVAGTVWRHYTRRTWF</sequence>
<evidence type="ECO:0000256" key="2">
    <source>
        <dbReference type="SAM" id="Phobius"/>
    </source>
</evidence>
<feature type="transmembrane region" description="Helical" evidence="2">
    <location>
        <begin position="328"/>
        <end position="353"/>
    </location>
</feature>
<name>A0AAD7DGP4_MYCRO</name>
<dbReference type="EMBL" id="JARKIE010000062">
    <property type="protein sequence ID" value="KAJ7690842.1"/>
    <property type="molecule type" value="Genomic_DNA"/>
</dbReference>
<feature type="compositionally biased region" description="Polar residues" evidence="1">
    <location>
        <begin position="230"/>
        <end position="240"/>
    </location>
</feature>
<gene>
    <name evidence="3" type="ORF">B0H17DRAFT_1064033</name>
</gene>
<feature type="compositionally biased region" description="Low complexity" evidence="1">
    <location>
        <begin position="217"/>
        <end position="227"/>
    </location>
</feature>
<evidence type="ECO:0000313" key="4">
    <source>
        <dbReference type="Proteomes" id="UP001221757"/>
    </source>
</evidence>